<dbReference type="VEuPathDB" id="FungiDB:NEUTE1DRAFT_118870"/>
<gene>
    <name evidence="1" type="ORF">NEUTE1DRAFT_118870</name>
</gene>
<reference evidence="2" key="1">
    <citation type="journal article" date="2011" name="Genetics">
        <title>Massive changes in genome architecture accompany the transition to self-fertility in the filamentous fungus Neurospora tetrasperma.</title>
        <authorList>
            <person name="Ellison C.E."/>
            <person name="Stajich J.E."/>
            <person name="Jacobson D.J."/>
            <person name="Natvig D.O."/>
            <person name="Lapidus A."/>
            <person name="Foster B."/>
            <person name="Aerts A."/>
            <person name="Riley R."/>
            <person name="Lindquist E.A."/>
            <person name="Grigoriev I.V."/>
            <person name="Taylor J.W."/>
        </authorList>
    </citation>
    <scope>NUCLEOTIDE SEQUENCE [LARGE SCALE GENOMIC DNA]</scope>
    <source>
        <strain evidence="2">FGSC 2508 / P0657</strain>
    </source>
</reference>
<dbReference type="KEGG" id="nte:NEUTE1DRAFT118870"/>
<dbReference type="AlphaFoldDB" id="F8N3Z3"/>
<keyword evidence="2" id="KW-1185">Reference proteome</keyword>
<proteinExistence type="predicted"/>
<dbReference type="GeneID" id="20823674"/>
<organism evidence="1 2">
    <name type="scientific">Neurospora tetrasperma (strain FGSC 2508 / ATCC MYA-4615 / P0657)</name>
    <dbReference type="NCBI Taxonomy" id="510951"/>
    <lineage>
        <taxon>Eukaryota</taxon>
        <taxon>Fungi</taxon>
        <taxon>Dikarya</taxon>
        <taxon>Ascomycota</taxon>
        <taxon>Pezizomycotina</taxon>
        <taxon>Sordariomycetes</taxon>
        <taxon>Sordariomycetidae</taxon>
        <taxon>Sordariales</taxon>
        <taxon>Sordariaceae</taxon>
        <taxon>Neurospora</taxon>
    </lineage>
</organism>
<evidence type="ECO:0000313" key="2">
    <source>
        <dbReference type="Proteomes" id="UP000008065"/>
    </source>
</evidence>
<dbReference type="HOGENOM" id="CLU_2638667_0_0_1"/>
<dbReference type="EMBL" id="GL891382">
    <property type="protein sequence ID" value="EGO52640.1"/>
    <property type="molecule type" value="Genomic_DNA"/>
</dbReference>
<dbReference type="RefSeq" id="XP_009856280.1">
    <property type="nucleotide sequence ID" value="XM_009857978.1"/>
</dbReference>
<accession>F8N3Z3</accession>
<protein>
    <submittedName>
        <fullName evidence="1">Uncharacterized protein</fullName>
    </submittedName>
</protein>
<evidence type="ECO:0000313" key="1">
    <source>
        <dbReference type="EMBL" id="EGO52640.1"/>
    </source>
</evidence>
<name>F8N3Z3_NEUT8</name>
<dbReference type="Proteomes" id="UP000008065">
    <property type="component" value="Unassembled WGS sequence"/>
</dbReference>
<sequence length="77" mass="8616">MVMMFGFNAIMKLFGGHVCLGPGRLTARVTVPPLRRTFSIFLTSINFFVGRPVMFQTHDIKPRCGQSIALEFGLLLN</sequence>